<name>A0A8X6F7M7_TRICU</name>
<accession>A0A8X6F7M7</accession>
<evidence type="ECO:0000313" key="1">
    <source>
        <dbReference type="EMBL" id="GFQ72622.1"/>
    </source>
</evidence>
<sequence length="106" mass="12015">MLWKQDCYYFPLPLNLNLFLNEEITRASEIKLIDHYFLITRCRDLPSRKIAKGLWSKPSSLVSDGGTHWEGMARGKAHGSPKSSLCANIPPNENSCTLSASEMLFR</sequence>
<organism evidence="1 2">
    <name type="scientific">Trichonephila clavata</name>
    <name type="common">Joro spider</name>
    <name type="synonym">Nephila clavata</name>
    <dbReference type="NCBI Taxonomy" id="2740835"/>
    <lineage>
        <taxon>Eukaryota</taxon>
        <taxon>Metazoa</taxon>
        <taxon>Ecdysozoa</taxon>
        <taxon>Arthropoda</taxon>
        <taxon>Chelicerata</taxon>
        <taxon>Arachnida</taxon>
        <taxon>Araneae</taxon>
        <taxon>Araneomorphae</taxon>
        <taxon>Entelegynae</taxon>
        <taxon>Araneoidea</taxon>
        <taxon>Nephilidae</taxon>
        <taxon>Trichonephila</taxon>
    </lineage>
</organism>
<proteinExistence type="predicted"/>
<dbReference type="AlphaFoldDB" id="A0A8X6F7M7"/>
<gene>
    <name evidence="1" type="ORF">TNCT_355801</name>
</gene>
<comment type="caution">
    <text evidence="1">The sequence shown here is derived from an EMBL/GenBank/DDBJ whole genome shotgun (WGS) entry which is preliminary data.</text>
</comment>
<dbReference type="OrthoDB" id="10334106at2759"/>
<dbReference type="Proteomes" id="UP000887116">
    <property type="component" value="Unassembled WGS sequence"/>
</dbReference>
<protein>
    <submittedName>
        <fullName evidence="1">Uncharacterized protein</fullName>
    </submittedName>
</protein>
<reference evidence="1" key="1">
    <citation type="submission" date="2020-07" db="EMBL/GenBank/DDBJ databases">
        <title>Multicomponent nature underlies the extraordinary mechanical properties of spider dragline silk.</title>
        <authorList>
            <person name="Kono N."/>
            <person name="Nakamura H."/>
            <person name="Mori M."/>
            <person name="Yoshida Y."/>
            <person name="Ohtoshi R."/>
            <person name="Malay A.D."/>
            <person name="Moran D.A.P."/>
            <person name="Tomita M."/>
            <person name="Numata K."/>
            <person name="Arakawa K."/>
        </authorList>
    </citation>
    <scope>NUCLEOTIDE SEQUENCE</scope>
</reference>
<evidence type="ECO:0000313" key="2">
    <source>
        <dbReference type="Proteomes" id="UP000887116"/>
    </source>
</evidence>
<dbReference type="EMBL" id="BMAO01011285">
    <property type="protein sequence ID" value="GFQ72622.1"/>
    <property type="molecule type" value="Genomic_DNA"/>
</dbReference>
<keyword evidence="2" id="KW-1185">Reference proteome</keyword>